<keyword evidence="5 9" id="KW-1133">Transmembrane helix</keyword>
<reference evidence="11 12" key="1">
    <citation type="submission" date="2021-03" db="EMBL/GenBank/DDBJ databases">
        <title>Actinoplanes flavus sp. nov., a novel actinomycete isolated from Coconut Palm rhizosphere soil.</title>
        <authorList>
            <person name="Luo X."/>
        </authorList>
    </citation>
    <scope>NUCLEOTIDE SEQUENCE [LARGE SCALE GENOMIC DNA]</scope>
    <source>
        <strain evidence="11 12">NEAU-H7</strain>
    </source>
</reference>
<keyword evidence="2" id="KW-0813">Transport</keyword>
<dbReference type="Gene3D" id="1.20.1250.20">
    <property type="entry name" value="MFS general substrate transporter like domains"/>
    <property type="match status" value="1"/>
</dbReference>
<feature type="transmembrane region" description="Helical" evidence="9">
    <location>
        <begin position="301"/>
        <end position="324"/>
    </location>
</feature>
<dbReference type="EMBL" id="JAGFNS010000019">
    <property type="protein sequence ID" value="MBO3741202.1"/>
    <property type="molecule type" value="Genomic_DNA"/>
</dbReference>
<evidence type="ECO:0000256" key="2">
    <source>
        <dbReference type="ARBA" id="ARBA00022448"/>
    </source>
</evidence>
<evidence type="ECO:0000256" key="6">
    <source>
        <dbReference type="ARBA" id="ARBA00023136"/>
    </source>
</evidence>
<feature type="transmembrane region" description="Helical" evidence="9">
    <location>
        <begin position="214"/>
        <end position="235"/>
    </location>
</feature>
<evidence type="ECO:0000313" key="12">
    <source>
        <dbReference type="Proteomes" id="UP000679690"/>
    </source>
</evidence>
<accession>A0ABS3UR07</accession>
<dbReference type="InterPro" id="IPR020846">
    <property type="entry name" value="MFS_dom"/>
</dbReference>
<keyword evidence="12" id="KW-1185">Reference proteome</keyword>
<feature type="transmembrane region" description="Helical" evidence="9">
    <location>
        <begin position="274"/>
        <end position="295"/>
    </location>
</feature>
<comment type="similarity">
    <text evidence="7">Belongs to the major facilitator superfamily. Drug:H(+) antiporter-3 (DHA3) (TC 2.A.1.21) family.</text>
</comment>
<evidence type="ECO:0000256" key="4">
    <source>
        <dbReference type="ARBA" id="ARBA00022692"/>
    </source>
</evidence>
<dbReference type="Proteomes" id="UP000679690">
    <property type="component" value="Unassembled WGS sequence"/>
</dbReference>
<organism evidence="11 12">
    <name type="scientific">Actinoplanes flavus</name>
    <dbReference type="NCBI Taxonomy" id="2820290"/>
    <lineage>
        <taxon>Bacteria</taxon>
        <taxon>Bacillati</taxon>
        <taxon>Actinomycetota</taxon>
        <taxon>Actinomycetes</taxon>
        <taxon>Micromonosporales</taxon>
        <taxon>Micromonosporaceae</taxon>
        <taxon>Actinoplanes</taxon>
    </lineage>
</organism>
<evidence type="ECO:0000256" key="8">
    <source>
        <dbReference type="ARBA" id="ARBA00040914"/>
    </source>
</evidence>
<feature type="transmembrane region" description="Helical" evidence="9">
    <location>
        <begin position="365"/>
        <end position="386"/>
    </location>
</feature>
<dbReference type="PROSITE" id="PS50850">
    <property type="entry name" value="MFS"/>
    <property type="match status" value="1"/>
</dbReference>
<protein>
    <recommendedName>
        <fullName evidence="8">Multidrug efflux pump Tap</fullName>
    </recommendedName>
</protein>
<feature type="transmembrane region" description="Helical" evidence="9">
    <location>
        <begin position="28"/>
        <end position="49"/>
    </location>
</feature>
<dbReference type="RefSeq" id="WP_208470349.1">
    <property type="nucleotide sequence ID" value="NZ_JAGFNS010000019.1"/>
</dbReference>
<proteinExistence type="inferred from homology"/>
<evidence type="ECO:0000256" key="7">
    <source>
        <dbReference type="ARBA" id="ARBA00038075"/>
    </source>
</evidence>
<evidence type="ECO:0000256" key="9">
    <source>
        <dbReference type="SAM" id="Phobius"/>
    </source>
</evidence>
<dbReference type="InterPro" id="IPR036259">
    <property type="entry name" value="MFS_trans_sf"/>
</dbReference>
<evidence type="ECO:0000259" key="10">
    <source>
        <dbReference type="PROSITE" id="PS50850"/>
    </source>
</evidence>
<feature type="domain" description="Major facilitator superfamily (MFS) profile" evidence="10">
    <location>
        <begin position="1"/>
        <end position="387"/>
    </location>
</feature>
<feature type="transmembrane region" description="Helical" evidence="9">
    <location>
        <begin position="98"/>
        <end position="124"/>
    </location>
</feature>
<dbReference type="Pfam" id="PF07690">
    <property type="entry name" value="MFS_1"/>
    <property type="match status" value="1"/>
</dbReference>
<evidence type="ECO:0000256" key="1">
    <source>
        <dbReference type="ARBA" id="ARBA00004429"/>
    </source>
</evidence>
<keyword evidence="6 9" id="KW-0472">Membrane</keyword>
<feature type="transmembrane region" description="Helical" evidence="9">
    <location>
        <begin position="247"/>
        <end position="267"/>
    </location>
</feature>
<evidence type="ECO:0000256" key="3">
    <source>
        <dbReference type="ARBA" id="ARBA00022475"/>
    </source>
</evidence>
<dbReference type="CDD" id="cd06173">
    <property type="entry name" value="MFS_MefA_like"/>
    <property type="match status" value="1"/>
</dbReference>
<feature type="transmembrane region" description="Helical" evidence="9">
    <location>
        <begin position="162"/>
        <end position="182"/>
    </location>
</feature>
<evidence type="ECO:0000256" key="5">
    <source>
        <dbReference type="ARBA" id="ARBA00022989"/>
    </source>
</evidence>
<gene>
    <name evidence="11" type="ORF">J5X75_27200</name>
</gene>
<feature type="transmembrane region" description="Helical" evidence="9">
    <location>
        <begin position="70"/>
        <end position="92"/>
    </location>
</feature>
<sequence>MRTGFALFLTARAVSVLGDRVAGVVLPLAVLAGTGSAVSAGLVAAALQLPSVIGAVHLGALVDRFDRRTLMICSDVVNAVAYVGIGAELLLADGRLPVLIALALAAGVADTVFTTASGSHLPYLADEKQLMRANGLVEGSDAAATLAGPAIGGWLMQAFGTFTAFLTNAASFLVSAVMIAFLPGHRATPGEGEPADESVLAGLRLIGRDRRQRLLLTAAGYMHLLAAVAYLPLLVRMRDELGLGPQVIGLVIAAAGVGGLISGLVVARWCETRHWAPLLAAVLAVNGAATGLLAVAGSAVWLAATVLVLDGASALAFIIVAATRQRITLDHLRGRVLAAGGAVTALVRMVGVVAVGALTDALGPAPVLAGLALAGVPFVLLLVVAAGTPRDAPAQPTTSSVSG</sequence>
<feature type="transmembrane region" description="Helical" evidence="9">
    <location>
        <begin position="336"/>
        <end position="359"/>
    </location>
</feature>
<comment type="caution">
    <text evidence="11">The sequence shown here is derived from an EMBL/GenBank/DDBJ whole genome shotgun (WGS) entry which is preliminary data.</text>
</comment>
<dbReference type="PANTHER" id="PTHR23513:SF9">
    <property type="entry name" value="ENTEROBACTIN EXPORTER ENTS"/>
    <property type="match status" value="1"/>
</dbReference>
<comment type="subcellular location">
    <subcellularLocation>
        <location evidence="1">Cell inner membrane</location>
        <topology evidence="1">Multi-pass membrane protein</topology>
    </subcellularLocation>
</comment>
<dbReference type="SUPFAM" id="SSF103473">
    <property type="entry name" value="MFS general substrate transporter"/>
    <property type="match status" value="1"/>
</dbReference>
<dbReference type="InterPro" id="IPR011701">
    <property type="entry name" value="MFS"/>
</dbReference>
<dbReference type="PANTHER" id="PTHR23513">
    <property type="entry name" value="INTEGRAL MEMBRANE EFFLUX PROTEIN-RELATED"/>
    <property type="match status" value="1"/>
</dbReference>
<keyword evidence="4 9" id="KW-0812">Transmembrane</keyword>
<evidence type="ECO:0000313" key="11">
    <source>
        <dbReference type="EMBL" id="MBO3741202.1"/>
    </source>
</evidence>
<name>A0ABS3UR07_9ACTN</name>
<keyword evidence="3" id="KW-1003">Cell membrane</keyword>